<evidence type="ECO:0000256" key="1">
    <source>
        <dbReference type="ARBA" id="ARBA00008738"/>
    </source>
</evidence>
<proteinExistence type="inferred from homology"/>
<reference evidence="3" key="1">
    <citation type="submission" date="2025-08" db="UniProtKB">
        <authorList>
            <consortium name="RefSeq"/>
        </authorList>
    </citation>
    <scope>IDENTIFICATION</scope>
    <source>
        <tissue evidence="3">Testes</tissue>
    </source>
</reference>
<dbReference type="PANTHER" id="PTHR31516:SF17">
    <property type="entry name" value="STABILIZER OF AXONEMAL MICROTUBULES 2"/>
    <property type="match status" value="1"/>
</dbReference>
<evidence type="ECO:0000313" key="2">
    <source>
        <dbReference type="Proteomes" id="UP000694865"/>
    </source>
</evidence>
<keyword evidence="2" id="KW-1185">Reference proteome</keyword>
<accession>A0ABM0M8T3</accession>
<dbReference type="Pfam" id="PF05217">
    <property type="entry name" value="SAXO1-2"/>
    <property type="match status" value="1"/>
</dbReference>
<gene>
    <name evidence="3" type="primary">LOC102800960</name>
</gene>
<dbReference type="GeneID" id="102800960"/>
<dbReference type="Proteomes" id="UP000694865">
    <property type="component" value="Unplaced"/>
</dbReference>
<name>A0ABM0M8T3_SACKO</name>
<comment type="similarity">
    <text evidence="1">Belongs to the FAM154 family.</text>
</comment>
<dbReference type="PANTHER" id="PTHR31516">
    <property type="entry name" value="STABILIZER OF AXONEMAL MICROTUBULES 2"/>
    <property type="match status" value="1"/>
</dbReference>
<organism evidence="2 3">
    <name type="scientific">Saccoglossus kowalevskii</name>
    <name type="common">Acorn worm</name>
    <dbReference type="NCBI Taxonomy" id="10224"/>
    <lineage>
        <taxon>Eukaryota</taxon>
        <taxon>Metazoa</taxon>
        <taxon>Hemichordata</taxon>
        <taxon>Enteropneusta</taxon>
        <taxon>Harrimaniidae</taxon>
        <taxon>Saccoglossus</taxon>
    </lineage>
</organism>
<evidence type="ECO:0000313" key="3">
    <source>
        <dbReference type="RefSeq" id="XP_006816424.1"/>
    </source>
</evidence>
<protein>
    <submittedName>
        <fullName evidence="3">Protein FAM154B-like</fullName>
    </submittedName>
</protein>
<dbReference type="InterPro" id="IPR033336">
    <property type="entry name" value="SAXO1/2"/>
</dbReference>
<dbReference type="RefSeq" id="XP_006816424.1">
    <property type="nucleotide sequence ID" value="XM_006816361.1"/>
</dbReference>
<sequence>MVRPSSRAVALNTPMETTTIHKMTYVKHETQQRLKPERKKYQKPVIKMNCDTTYALEFTRRNDDFKEHKDFERAKSIRPKATEYGDKLPFQSVTTHTTDYTHKSVSPRPSAKKDNTYKPSGEIFQDVSTFQNDFTAHKDFVREKSFKPEQRYMPSDEKFDGTTIHSMAYQAWPVQEKEKPRWAQRTTYTHPVGHYEHKTSYQDNFIDPKTVFDPKIPSSCRPEPFLHDGNLKPDDGIPFERSTQYKNEFVNWEGTRPAKSYKLQVKYQPPITKFIAESHVKLTTKEHVHQQQTCADLYSALSHHPVLQGQ</sequence>